<dbReference type="EMBL" id="JAHESF010000043">
    <property type="protein sequence ID" value="MBT1700557.1"/>
    <property type="molecule type" value="Genomic_DNA"/>
</dbReference>
<organism evidence="1 2">
    <name type="scientific">Chryseosolibacter histidini</name>
    <dbReference type="NCBI Taxonomy" id="2782349"/>
    <lineage>
        <taxon>Bacteria</taxon>
        <taxon>Pseudomonadati</taxon>
        <taxon>Bacteroidota</taxon>
        <taxon>Cytophagia</taxon>
        <taxon>Cytophagales</taxon>
        <taxon>Chryseotaleaceae</taxon>
        <taxon>Chryseosolibacter</taxon>
    </lineage>
</organism>
<dbReference type="PANTHER" id="PTHR37841">
    <property type="entry name" value="GLR2918 PROTEIN"/>
    <property type="match status" value="1"/>
</dbReference>
<name>A0AAP2DT32_9BACT</name>
<evidence type="ECO:0000313" key="1">
    <source>
        <dbReference type="EMBL" id="MBT1700557.1"/>
    </source>
</evidence>
<dbReference type="Pfam" id="PF14903">
    <property type="entry name" value="WG_beta_rep"/>
    <property type="match status" value="6"/>
</dbReference>
<protein>
    <submittedName>
        <fullName evidence="1">WG repeat-containing protein</fullName>
    </submittedName>
</protein>
<sequence>MERVCRIFLFYLALLASSGKLYGNTLQAYFSSVKGGDFNVFEENGKVGLKNEQGEVLIPAQYEAIGWSNGQFSLVNNVTGYQSHGQWGLINIQNNRITKPEYTDLSPGEGSMIVARKKIQGTVRIQAGCINTSGKEVIPFQYDGLRITSFRAIVYQKNGHQFRHGLIDFENKLLIPIQYQNIYPLGSLRYGVENFDHKTAIFSEDGKQITSFMIDSLSTYKKDYAVVYQNQRQGLIDRQGQLKLEPTYREIRINDDGSISARQADAWLWLDGENKLLKQFNADSITVISADRLKVQTGGRSQLTDLNFNPVNPRFFSKVGSFKHGKAFFRNDGRTGIIDLQGNVIIKPLYSSLVMDPPFIRACLPKENNNRWVVLDSAGKALTVKNYDHIGPYNGRYFPVKHRGFWGLIDQNGKEVVACVHDSIVQQHQERVVVKFKGSYGIISTEEDWIVTPQPNRLQLISDDRYLELAPKTNFLKSPGGQIIYFTNNPFELRNGHLLEHLPSGIVWKIDMNGVIVDRSLQPENVEEVFPESEGLRAIRKDERYGFIDSRGRLRIANRYEDVRAFSGTLAAAKIRGRWGFINHEDRIAIQPVYDEVSAFRDGFALVKQKNLFGIVDTSSKLLLPVRYDSIITLPGKRFQVLQNGLWGLADAAGKMIINPKFDRITDLNNGYVIIQREGKFGLLNLHGVSTIPQIYDGLIYDTHHGHYIALKKAVWEVMKF</sequence>
<dbReference type="Proteomes" id="UP001319200">
    <property type="component" value="Unassembled WGS sequence"/>
</dbReference>
<keyword evidence="2" id="KW-1185">Reference proteome</keyword>
<gene>
    <name evidence="1" type="ORF">KK083_26955</name>
</gene>
<proteinExistence type="predicted"/>
<evidence type="ECO:0000313" key="2">
    <source>
        <dbReference type="Proteomes" id="UP001319200"/>
    </source>
</evidence>
<reference evidence="1 2" key="1">
    <citation type="submission" date="2021-05" db="EMBL/GenBank/DDBJ databases">
        <title>A Polyphasic approach of four new species of the genus Ohtaekwangia: Ohtaekwangia histidinii sp. nov., Ohtaekwangia cretensis sp. nov., Ohtaekwangia indiensis sp. nov., Ohtaekwangia reichenbachii sp. nov. from diverse environment.</title>
        <authorList>
            <person name="Octaviana S."/>
        </authorList>
    </citation>
    <scope>NUCLEOTIDE SEQUENCE [LARGE SCALE GENOMIC DNA]</scope>
    <source>
        <strain evidence="1 2">PWU4</strain>
    </source>
</reference>
<dbReference type="PANTHER" id="PTHR37841:SF1">
    <property type="entry name" value="DUF3298 DOMAIN-CONTAINING PROTEIN"/>
    <property type="match status" value="1"/>
</dbReference>
<dbReference type="RefSeq" id="WP_254169246.1">
    <property type="nucleotide sequence ID" value="NZ_JAHESF010000043.1"/>
</dbReference>
<accession>A0AAP2DT32</accession>
<comment type="caution">
    <text evidence="1">The sequence shown here is derived from an EMBL/GenBank/DDBJ whole genome shotgun (WGS) entry which is preliminary data.</text>
</comment>
<dbReference type="AlphaFoldDB" id="A0AAP2DT32"/>
<dbReference type="InterPro" id="IPR032774">
    <property type="entry name" value="WG_beta_rep"/>
</dbReference>